<feature type="domain" description="Cytochrome C biogenesis protein transmembrane" evidence="7">
    <location>
        <begin position="20"/>
        <end position="202"/>
    </location>
</feature>
<comment type="subcellular location">
    <subcellularLocation>
        <location evidence="1">Membrane</location>
        <topology evidence="1">Multi-pass membrane protein</topology>
    </subcellularLocation>
</comment>
<evidence type="ECO:0000313" key="8">
    <source>
        <dbReference type="EMBL" id="MBB3326584.1"/>
    </source>
</evidence>
<dbReference type="GO" id="GO:0017004">
    <property type="term" value="P:cytochrome complex assembly"/>
    <property type="evidence" value="ECO:0007669"/>
    <property type="project" value="InterPro"/>
</dbReference>
<comment type="caution">
    <text evidence="8">The sequence shown here is derived from an EMBL/GenBank/DDBJ whole genome shotgun (WGS) entry which is preliminary data.</text>
</comment>
<protein>
    <submittedName>
        <fullName evidence="8">Cytochrome c-type biogenesis protein</fullName>
    </submittedName>
</protein>
<dbReference type="InterPro" id="IPR003834">
    <property type="entry name" value="Cyt_c_assmbl_TM_dom"/>
</dbReference>
<keyword evidence="9" id="KW-1185">Reference proteome</keyword>
<evidence type="ECO:0000256" key="3">
    <source>
        <dbReference type="ARBA" id="ARBA00022692"/>
    </source>
</evidence>
<feature type="transmembrane region" description="Helical" evidence="6">
    <location>
        <begin position="137"/>
        <end position="165"/>
    </location>
</feature>
<evidence type="ECO:0000256" key="4">
    <source>
        <dbReference type="ARBA" id="ARBA00022989"/>
    </source>
</evidence>
<name>A0A7W5P6J4_9ACTN</name>
<feature type="transmembrane region" description="Helical" evidence="6">
    <location>
        <begin position="20"/>
        <end position="46"/>
    </location>
</feature>
<keyword evidence="4 6" id="KW-1133">Transmembrane helix</keyword>
<keyword evidence="3 6" id="KW-0812">Transmembrane</keyword>
<keyword evidence="5 6" id="KW-0472">Membrane</keyword>
<sequence length="254" mass="26083">MTPLDLAGWAQQAAGGPMLAAVPVAVLAGLVSFLSPCVVPLLPGYLSYATGMSLSNLQRPGKQRLRMLVGTSLFVLGFAVVFVAAGAVVGRLGVLLLTQQRLIEIIAGAGAVVMGLAYAGAVPLGRRERRLDLAPKVGLAGAPLLGIVFGVGWTPCIGPTLAVVLNLALTTGSATRGALLAFAYAIGLGLPFVLAGQALQRLSGVLTLVRTHQRLLTIISGASMIAVGLLLITGLWADLTAMLRGWALQYTTPI</sequence>
<dbReference type="PANTHER" id="PTHR31272">
    <property type="entry name" value="CYTOCHROME C-TYPE BIOGENESIS PROTEIN HI_1454-RELATED"/>
    <property type="match status" value="1"/>
</dbReference>
<proteinExistence type="inferred from homology"/>
<comment type="similarity">
    <text evidence="2">Belongs to the DsbD family.</text>
</comment>
<feature type="transmembrane region" description="Helical" evidence="6">
    <location>
        <begin position="215"/>
        <end position="237"/>
    </location>
</feature>
<dbReference type="EMBL" id="JACHZG010000001">
    <property type="protein sequence ID" value="MBB3326584.1"/>
    <property type="molecule type" value="Genomic_DNA"/>
</dbReference>
<evidence type="ECO:0000256" key="6">
    <source>
        <dbReference type="SAM" id="Phobius"/>
    </source>
</evidence>
<evidence type="ECO:0000256" key="2">
    <source>
        <dbReference type="ARBA" id="ARBA00006143"/>
    </source>
</evidence>
<dbReference type="Pfam" id="PF02683">
    <property type="entry name" value="DsbD_TM"/>
    <property type="match status" value="1"/>
</dbReference>
<feature type="transmembrane region" description="Helical" evidence="6">
    <location>
        <begin position="102"/>
        <end position="125"/>
    </location>
</feature>
<dbReference type="GO" id="GO:0016020">
    <property type="term" value="C:membrane"/>
    <property type="evidence" value="ECO:0007669"/>
    <property type="project" value="UniProtKB-SubCell"/>
</dbReference>
<evidence type="ECO:0000313" key="9">
    <source>
        <dbReference type="Proteomes" id="UP000565572"/>
    </source>
</evidence>
<gene>
    <name evidence="8" type="ORF">FHX39_001528</name>
</gene>
<accession>A0A7W5P6J4</accession>
<dbReference type="PANTHER" id="PTHR31272:SF4">
    <property type="entry name" value="CYTOCHROME C-TYPE BIOGENESIS PROTEIN HI_1454-RELATED"/>
    <property type="match status" value="1"/>
</dbReference>
<evidence type="ECO:0000256" key="1">
    <source>
        <dbReference type="ARBA" id="ARBA00004141"/>
    </source>
</evidence>
<organism evidence="8 9">
    <name type="scientific">Microlunatus antarcticus</name>
    <dbReference type="NCBI Taxonomy" id="53388"/>
    <lineage>
        <taxon>Bacteria</taxon>
        <taxon>Bacillati</taxon>
        <taxon>Actinomycetota</taxon>
        <taxon>Actinomycetes</taxon>
        <taxon>Propionibacteriales</taxon>
        <taxon>Propionibacteriaceae</taxon>
        <taxon>Microlunatus</taxon>
    </lineage>
</organism>
<evidence type="ECO:0000259" key="7">
    <source>
        <dbReference type="Pfam" id="PF02683"/>
    </source>
</evidence>
<dbReference type="Proteomes" id="UP000565572">
    <property type="component" value="Unassembled WGS sequence"/>
</dbReference>
<dbReference type="InterPro" id="IPR051790">
    <property type="entry name" value="Cytochrome_c-biogenesis_DsbD"/>
</dbReference>
<evidence type="ECO:0000256" key="5">
    <source>
        <dbReference type="ARBA" id="ARBA00023136"/>
    </source>
</evidence>
<dbReference type="AlphaFoldDB" id="A0A7W5P6J4"/>
<feature type="transmembrane region" description="Helical" evidence="6">
    <location>
        <begin position="177"/>
        <end position="195"/>
    </location>
</feature>
<feature type="transmembrane region" description="Helical" evidence="6">
    <location>
        <begin position="67"/>
        <end position="90"/>
    </location>
</feature>
<reference evidence="8 9" key="1">
    <citation type="submission" date="2020-08" db="EMBL/GenBank/DDBJ databases">
        <title>Sequencing the genomes of 1000 actinobacteria strains.</title>
        <authorList>
            <person name="Klenk H.-P."/>
        </authorList>
    </citation>
    <scope>NUCLEOTIDE SEQUENCE [LARGE SCALE GENOMIC DNA]</scope>
    <source>
        <strain evidence="8 9">DSM 11053</strain>
    </source>
</reference>